<dbReference type="Proteomes" id="UP000242414">
    <property type="component" value="Unassembled WGS sequence"/>
</dbReference>
<dbReference type="PROSITE" id="PS50003">
    <property type="entry name" value="PH_DOMAIN"/>
    <property type="match status" value="1"/>
</dbReference>
<feature type="compositionally biased region" description="Polar residues" evidence="1">
    <location>
        <begin position="807"/>
        <end position="818"/>
    </location>
</feature>
<feature type="compositionally biased region" description="Basic and acidic residues" evidence="1">
    <location>
        <begin position="686"/>
        <end position="696"/>
    </location>
</feature>
<dbReference type="OrthoDB" id="5563754at2759"/>
<feature type="compositionally biased region" description="Low complexity" evidence="1">
    <location>
        <begin position="925"/>
        <end position="940"/>
    </location>
</feature>
<feature type="domain" description="PH" evidence="2">
    <location>
        <begin position="165"/>
        <end position="271"/>
    </location>
</feature>
<feature type="compositionally biased region" description="Low complexity" evidence="1">
    <location>
        <begin position="638"/>
        <end position="647"/>
    </location>
</feature>
<evidence type="ECO:0000259" key="2">
    <source>
        <dbReference type="PROSITE" id="PS50003"/>
    </source>
</evidence>
<dbReference type="EMBL" id="KV921916">
    <property type="protein sequence ID" value="ORE06808.1"/>
    <property type="molecule type" value="Genomic_DNA"/>
</dbReference>
<dbReference type="SUPFAM" id="SSF50729">
    <property type="entry name" value="PH domain-like"/>
    <property type="match status" value="1"/>
</dbReference>
<proteinExistence type="predicted"/>
<protein>
    <submittedName>
        <fullName evidence="3">PH-domain-containing protein</fullName>
    </submittedName>
</protein>
<dbReference type="VEuPathDB" id="FungiDB:BCV72DRAFT_335654"/>
<feature type="compositionally biased region" description="Basic and acidic residues" evidence="1">
    <location>
        <begin position="1"/>
        <end position="10"/>
    </location>
</feature>
<accession>A0A1X0R4E6</accession>
<feature type="region of interest" description="Disordered" evidence="1">
    <location>
        <begin position="624"/>
        <end position="711"/>
    </location>
</feature>
<dbReference type="SMART" id="SM00233">
    <property type="entry name" value="PH"/>
    <property type="match status" value="2"/>
</dbReference>
<dbReference type="Pfam" id="PF00169">
    <property type="entry name" value="PH"/>
    <property type="match status" value="1"/>
</dbReference>
<dbReference type="InterPro" id="IPR001849">
    <property type="entry name" value="PH_domain"/>
</dbReference>
<feature type="compositionally biased region" description="Polar residues" evidence="1">
    <location>
        <begin position="964"/>
        <end position="979"/>
    </location>
</feature>
<feature type="compositionally biased region" description="Basic and acidic residues" evidence="1">
    <location>
        <begin position="951"/>
        <end position="963"/>
    </location>
</feature>
<feature type="compositionally biased region" description="Low complexity" evidence="1">
    <location>
        <begin position="576"/>
        <end position="587"/>
    </location>
</feature>
<dbReference type="Gene3D" id="2.30.29.30">
    <property type="entry name" value="Pleckstrin-homology domain (PH domain)/Phosphotyrosine-binding domain (PTB)"/>
    <property type="match status" value="1"/>
</dbReference>
<organism evidence="3">
    <name type="scientific">Rhizopus microsporus var. microsporus</name>
    <dbReference type="NCBI Taxonomy" id="86635"/>
    <lineage>
        <taxon>Eukaryota</taxon>
        <taxon>Fungi</taxon>
        <taxon>Fungi incertae sedis</taxon>
        <taxon>Mucoromycota</taxon>
        <taxon>Mucoromycotina</taxon>
        <taxon>Mucoromycetes</taxon>
        <taxon>Mucorales</taxon>
        <taxon>Mucorineae</taxon>
        <taxon>Rhizopodaceae</taxon>
        <taxon>Rhizopus</taxon>
    </lineage>
</organism>
<feature type="compositionally biased region" description="Polar residues" evidence="1">
    <location>
        <begin position="672"/>
        <end position="683"/>
    </location>
</feature>
<name>A0A1X0R4E6_RHIZD</name>
<dbReference type="InterPro" id="IPR011993">
    <property type="entry name" value="PH-like_dom_sf"/>
</dbReference>
<feature type="region of interest" description="Disordered" evidence="1">
    <location>
        <begin position="1"/>
        <end position="37"/>
    </location>
</feature>
<evidence type="ECO:0000313" key="3">
    <source>
        <dbReference type="EMBL" id="ORE06808.1"/>
    </source>
</evidence>
<feature type="compositionally biased region" description="Acidic residues" evidence="1">
    <location>
        <begin position="65"/>
        <end position="77"/>
    </location>
</feature>
<feature type="compositionally biased region" description="Polar residues" evidence="1">
    <location>
        <begin position="941"/>
        <end position="950"/>
    </location>
</feature>
<feature type="region of interest" description="Disordered" evidence="1">
    <location>
        <begin position="920"/>
        <end position="986"/>
    </location>
</feature>
<gene>
    <name evidence="3" type="ORF">BCV72DRAFT_335654</name>
</gene>
<feature type="region of interest" description="Disordered" evidence="1">
    <location>
        <begin position="58"/>
        <end position="80"/>
    </location>
</feature>
<feature type="region of interest" description="Disordered" evidence="1">
    <location>
        <begin position="807"/>
        <end position="836"/>
    </location>
</feature>
<dbReference type="AlphaFoldDB" id="A0A1X0R4E6"/>
<dbReference type="Pfam" id="PF25381">
    <property type="entry name" value="PH_26"/>
    <property type="match status" value="1"/>
</dbReference>
<dbReference type="InterPro" id="IPR058155">
    <property type="entry name" value="Skg3/CAF120-like_PH"/>
</dbReference>
<sequence>MTDSKSRNEIIDSDDTSSDYTPNPRPSRRKITMSTRRNSRMLYLEKYGLDQPGWYSSDNLHDFDNDSTDEDNNEELEEQRKKIEEYRAQPIQPCIDPFAPNTQPIGDVPLKRPVSIRNYMQNTTNQKRPARFVKPINSASSIGKVALPPTEFIHVHKLLEAYEKKVYIEGYLQKKNDLKSNGTSCNANKWTVWYVELCGPVLSLWEASDTSPSQDIFPQYINITDSTVHIEPTISPNAFSLNSAGANRYILQAPDSEALRRWVLAIRLSCFECSRIQEIYTRAFICRPQYTKFLTINKKSHVTATGFLHVRFPNATGWKQYWVVVTNQKRQKGLFSKKATPSTGRIMFYESKKAKYPVMTLQQVVQAYTVYPESPKLISMATLFKIEGSLYQTYSGKDLKLVNASSSALLMTSTTAELVEWLIHVFDCFQLYGRPQSFLNDPFNPKALDFGEMTTSRLNANLFLEPEEVSHVSIESHLLETKTEFAAVLAQKLKNRPTPLTTVTETFAVSAADHDRHPKPVTTRKSQSRALVNASDISDEDGKSDSETDSDDSSVYKLGAKTVKQNMKPSAELPPSTSNTTSKSSSEISEISSSNTIAGAIAADVLLPAVNKLSMGDDFANSVLSNPQFNSQSPMNHQQQQQQQQQQEEQKQSVRPKSYAPKTEVKPYQRSFKGTSDSDSSVATEDIQRKKVLAERKQRKHSNASSRLSAIPSRTPFVSPLWQMNHSTASFSQSSNLETSSVDPRMMLNTSSPFFHSTDVLPQHHPQQYQRPERIRYASSVSGYSQKGCLSRIDDDDDAPIADTYSTRSSVVNQTSSRAKARSEQGFIDPSQSPFPMMSNGLSPTGLVHTIDERKKQEPMTDDQKMMWNRMVQQQQWMMQQYMGQYNMMPMMMPMMDPRFMPQPFMMMDPRFMPGSPMMMPPMSPSMMSPSPTLSTTSSTRPRGNSQYSSKETDSHRRYEKRNMSSAGSVTESVYTTKSWQRRSRN</sequence>
<feature type="compositionally biased region" description="Polar residues" evidence="1">
    <location>
        <begin position="624"/>
        <end position="637"/>
    </location>
</feature>
<feature type="region of interest" description="Disordered" evidence="1">
    <location>
        <begin position="511"/>
        <end position="587"/>
    </location>
</feature>
<evidence type="ECO:0000256" key="1">
    <source>
        <dbReference type="SAM" id="MobiDB-lite"/>
    </source>
</evidence>
<reference evidence="3" key="1">
    <citation type="journal article" date="2016" name="Proc. Natl. Acad. Sci. U.S.A.">
        <title>Lipid metabolic changes in an early divergent fungus govern the establishment of a mutualistic symbiosis with endobacteria.</title>
        <authorList>
            <person name="Lastovetsky O.A."/>
            <person name="Gaspar M.L."/>
            <person name="Mondo S.J."/>
            <person name="LaButti K.M."/>
            <person name="Sandor L."/>
            <person name="Grigoriev I.V."/>
            <person name="Henry S.A."/>
            <person name="Pawlowska T.E."/>
        </authorList>
    </citation>
    <scope>NUCLEOTIDE SEQUENCE [LARGE SCALE GENOMIC DNA]</scope>
    <source>
        <strain evidence="3">ATCC 52814</strain>
    </source>
</reference>